<dbReference type="PANTHER" id="PTHR12835:SF5">
    <property type="entry name" value="BIOTIN--PROTEIN LIGASE"/>
    <property type="match status" value="1"/>
</dbReference>
<dbReference type="Gene3D" id="3.30.930.10">
    <property type="entry name" value="Bira Bifunctional Protein, Domain 2"/>
    <property type="match status" value="1"/>
</dbReference>
<dbReference type="GO" id="GO:0005524">
    <property type="term" value="F:ATP binding"/>
    <property type="evidence" value="ECO:0007669"/>
    <property type="project" value="UniProtKB-KW"/>
</dbReference>
<dbReference type="EC" id="6.3.4.15" evidence="5"/>
<sequence>MCMRLPPTEVVDQTTSTNDLMATRWRRGEASLYDSVRARYQTHGHGRFGRTWNAPYDTALLYSAIVSTSQTPSRLPLAAGIAVIEALESDGLSLKWPNDVFLHGKKLCGVLAEHIEQQGNTHILVLGIGVNLTACPPGAEKLDRDADVLAERITASLPHLDQLFVRYADYLQSVGKSVRAIKPDGETIHGTATGITEEGALVIDTSAGITTVTAGDVTLKETL</sequence>
<dbReference type="InterPro" id="IPR004143">
    <property type="entry name" value="BPL_LPL_catalytic"/>
</dbReference>
<dbReference type="InterPro" id="IPR045864">
    <property type="entry name" value="aa-tRNA-synth_II/BPL/LPL"/>
</dbReference>
<evidence type="ECO:0000256" key="1">
    <source>
        <dbReference type="ARBA" id="ARBA00022598"/>
    </source>
</evidence>
<keyword evidence="2" id="KW-0547">Nucleotide-binding</keyword>
<dbReference type="SUPFAM" id="SSF50037">
    <property type="entry name" value="C-terminal domain of transcriptional repressors"/>
    <property type="match status" value="1"/>
</dbReference>
<keyword evidence="1 8" id="KW-0436">Ligase</keyword>
<evidence type="ECO:0000259" key="7">
    <source>
        <dbReference type="Pfam" id="PF03099"/>
    </source>
</evidence>
<name>A0A6N7W9U8_9ACTO</name>
<evidence type="ECO:0000313" key="9">
    <source>
        <dbReference type="Proteomes" id="UP000470875"/>
    </source>
</evidence>
<dbReference type="Gene3D" id="2.30.30.100">
    <property type="match status" value="1"/>
</dbReference>
<accession>A0A6N7W9U8</accession>
<dbReference type="Pfam" id="PF02237">
    <property type="entry name" value="BPL_C"/>
    <property type="match status" value="1"/>
</dbReference>
<dbReference type="InterPro" id="IPR004408">
    <property type="entry name" value="Biotin_CoA_COase_ligase"/>
</dbReference>
<reference evidence="8 9" key="1">
    <citation type="submission" date="2019-08" db="EMBL/GenBank/DDBJ databases">
        <title>In-depth cultivation of the pig gut microbiome towards novel bacterial diversity and tailored functional studies.</title>
        <authorList>
            <person name="Wylensek D."/>
            <person name="Hitch T.C.A."/>
            <person name="Clavel T."/>
        </authorList>
    </citation>
    <scope>NUCLEOTIDE SEQUENCE [LARGE SCALE GENOMIC DNA]</scope>
    <source>
        <strain evidence="8 9">WB03_NA08</strain>
    </source>
</reference>
<evidence type="ECO:0000256" key="4">
    <source>
        <dbReference type="ARBA" id="ARBA00023267"/>
    </source>
</evidence>
<dbReference type="InterPro" id="IPR003142">
    <property type="entry name" value="BPL_C"/>
</dbReference>
<dbReference type="CDD" id="cd16442">
    <property type="entry name" value="BPL"/>
    <property type="match status" value="1"/>
</dbReference>
<keyword evidence="9" id="KW-1185">Reference proteome</keyword>
<gene>
    <name evidence="8" type="ORF">FYJ24_09110</name>
</gene>
<dbReference type="PANTHER" id="PTHR12835">
    <property type="entry name" value="BIOTIN PROTEIN LIGASE"/>
    <property type="match status" value="1"/>
</dbReference>
<dbReference type="GO" id="GO:0005737">
    <property type="term" value="C:cytoplasm"/>
    <property type="evidence" value="ECO:0007669"/>
    <property type="project" value="TreeGrafter"/>
</dbReference>
<dbReference type="SUPFAM" id="SSF55681">
    <property type="entry name" value="Class II aaRS and biotin synthetases"/>
    <property type="match status" value="1"/>
</dbReference>
<evidence type="ECO:0000256" key="2">
    <source>
        <dbReference type="ARBA" id="ARBA00022741"/>
    </source>
</evidence>
<dbReference type="InterPro" id="IPR008988">
    <property type="entry name" value="Transcriptional_repressor_C"/>
</dbReference>
<evidence type="ECO:0000256" key="3">
    <source>
        <dbReference type="ARBA" id="ARBA00022840"/>
    </source>
</evidence>
<keyword evidence="3" id="KW-0067">ATP-binding</keyword>
<dbReference type="GO" id="GO:0004077">
    <property type="term" value="F:biotin--[biotin carboxyl-carrier protein] ligase activity"/>
    <property type="evidence" value="ECO:0007669"/>
    <property type="project" value="UniProtKB-EC"/>
</dbReference>
<comment type="caution">
    <text evidence="8">The sequence shown here is derived from an EMBL/GenBank/DDBJ whole genome shotgun (WGS) entry which is preliminary data.</text>
</comment>
<evidence type="ECO:0000256" key="5">
    <source>
        <dbReference type="ARBA" id="ARBA00024227"/>
    </source>
</evidence>
<dbReference type="EMBL" id="VULO01000010">
    <property type="protein sequence ID" value="MSS84918.1"/>
    <property type="molecule type" value="Genomic_DNA"/>
</dbReference>
<keyword evidence="4" id="KW-0092">Biotin</keyword>
<proteinExistence type="predicted"/>
<evidence type="ECO:0000259" key="6">
    <source>
        <dbReference type="Pfam" id="PF02237"/>
    </source>
</evidence>
<feature type="domain" description="Biotin protein ligase C-terminal" evidence="6">
    <location>
        <begin position="175"/>
        <end position="219"/>
    </location>
</feature>
<feature type="domain" description="BPL/LPL catalytic" evidence="7">
    <location>
        <begin position="12"/>
        <end position="131"/>
    </location>
</feature>
<protein>
    <recommendedName>
        <fullName evidence="5">biotin--[biotin carboxyl-carrier protein] ligase</fullName>
        <ecNumber evidence="5">6.3.4.15</ecNumber>
    </recommendedName>
</protein>
<dbReference type="Proteomes" id="UP000470875">
    <property type="component" value="Unassembled WGS sequence"/>
</dbReference>
<dbReference type="Pfam" id="PF03099">
    <property type="entry name" value="BPL_LplA_LipB"/>
    <property type="match status" value="1"/>
</dbReference>
<evidence type="ECO:0000313" key="8">
    <source>
        <dbReference type="EMBL" id="MSS84918.1"/>
    </source>
</evidence>
<organism evidence="8 9">
    <name type="scientific">Scrofimicrobium canadense</name>
    <dbReference type="NCBI Taxonomy" id="2652290"/>
    <lineage>
        <taxon>Bacteria</taxon>
        <taxon>Bacillati</taxon>
        <taxon>Actinomycetota</taxon>
        <taxon>Actinomycetes</taxon>
        <taxon>Actinomycetales</taxon>
        <taxon>Actinomycetaceae</taxon>
        <taxon>Scrofimicrobium</taxon>
    </lineage>
</organism>
<dbReference type="AlphaFoldDB" id="A0A6N7W9U8"/>
<dbReference type="NCBIfam" id="TIGR00121">
    <property type="entry name" value="birA_ligase"/>
    <property type="match status" value="1"/>
</dbReference>